<proteinExistence type="predicted"/>
<dbReference type="AlphaFoldDB" id="A0A150FZ22"/>
<dbReference type="GO" id="GO:0051301">
    <property type="term" value="P:cell division"/>
    <property type="evidence" value="ECO:0007669"/>
    <property type="project" value="UniProtKB-KW"/>
</dbReference>
<comment type="caution">
    <text evidence="4">The sequence shown here is derived from an EMBL/GenBank/DDBJ whole genome shotgun (WGS) entry which is preliminary data.</text>
</comment>
<name>A0A150FZ22_GONPE</name>
<evidence type="ECO:0000313" key="5">
    <source>
        <dbReference type="Proteomes" id="UP000075714"/>
    </source>
</evidence>
<dbReference type="PANTHER" id="PTHR13255:SF0">
    <property type="entry name" value="ATAXIN-10"/>
    <property type="match status" value="1"/>
</dbReference>
<evidence type="ECO:0000259" key="3">
    <source>
        <dbReference type="Pfam" id="PF09759"/>
    </source>
</evidence>
<feature type="domain" description="Ataxin-10" evidence="3">
    <location>
        <begin position="202"/>
        <end position="297"/>
    </location>
</feature>
<keyword evidence="5" id="KW-1185">Reference proteome</keyword>
<reference evidence="5" key="1">
    <citation type="journal article" date="2016" name="Nat. Commun.">
        <title>The Gonium pectorale genome demonstrates co-option of cell cycle regulation during the evolution of multicellularity.</title>
        <authorList>
            <person name="Hanschen E.R."/>
            <person name="Marriage T.N."/>
            <person name="Ferris P.J."/>
            <person name="Hamaji T."/>
            <person name="Toyoda A."/>
            <person name="Fujiyama A."/>
            <person name="Neme R."/>
            <person name="Noguchi H."/>
            <person name="Minakuchi Y."/>
            <person name="Suzuki M."/>
            <person name="Kawai-Toyooka H."/>
            <person name="Smith D.R."/>
            <person name="Sparks H."/>
            <person name="Anderson J."/>
            <person name="Bakaric R."/>
            <person name="Luria V."/>
            <person name="Karger A."/>
            <person name="Kirschner M.W."/>
            <person name="Durand P.M."/>
            <person name="Michod R.E."/>
            <person name="Nozaki H."/>
            <person name="Olson B.J."/>
        </authorList>
    </citation>
    <scope>NUCLEOTIDE SEQUENCE [LARGE SCALE GENOMIC DNA]</scope>
    <source>
        <strain evidence="5">NIES-2863</strain>
    </source>
</reference>
<dbReference type="InterPro" id="IPR051374">
    <property type="entry name" value="Ataxin-10/CTR86_families"/>
</dbReference>
<dbReference type="InterPro" id="IPR019156">
    <property type="entry name" value="Ataxin-10_domain"/>
</dbReference>
<sequence>MLGSSVVDIGAEAGVDEERGAAEGVTASVLSAAVSPPIDGAAARLEPRPTAATPEVATSGFAASAACEGASGPGALASQRLCCEASAGAAARGVADSCAAAGTAAGAQAADAVSLAALQLRHWEVRALPLAARPLAAALLSVADLAAAEAQRLAGSSAGAACADAALPAAVLEAALELLKALAQREDGGRAVAAGHDMAEGDLVSVLANGAFRRRRVALALLGSGGLELLLAQTNLDDHSPLAREWALWGVRNMCEGNEEVQRRIAGLELQTSVQTPELQKLGLRLDLDKATGKLKVSKTEESAAAAAARRPNPS</sequence>
<dbReference type="EMBL" id="LSYV01000114">
    <property type="protein sequence ID" value="KXZ42852.1"/>
    <property type="molecule type" value="Genomic_DNA"/>
</dbReference>
<dbReference type="STRING" id="33097.A0A150FZ22"/>
<dbReference type="PANTHER" id="PTHR13255">
    <property type="entry name" value="ATAXIN-10"/>
    <property type="match status" value="1"/>
</dbReference>
<evidence type="ECO:0000313" key="4">
    <source>
        <dbReference type="EMBL" id="KXZ42852.1"/>
    </source>
</evidence>
<accession>A0A150FZ22</accession>
<organism evidence="4 5">
    <name type="scientific">Gonium pectorale</name>
    <name type="common">Green alga</name>
    <dbReference type="NCBI Taxonomy" id="33097"/>
    <lineage>
        <taxon>Eukaryota</taxon>
        <taxon>Viridiplantae</taxon>
        <taxon>Chlorophyta</taxon>
        <taxon>core chlorophytes</taxon>
        <taxon>Chlorophyceae</taxon>
        <taxon>CS clade</taxon>
        <taxon>Chlamydomonadales</taxon>
        <taxon>Volvocaceae</taxon>
        <taxon>Gonium</taxon>
    </lineage>
</organism>
<dbReference type="Proteomes" id="UP000075714">
    <property type="component" value="Unassembled WGS sequence"/>
</dbReference>
<keyword evidence="1" id="KW-0132">Cell division</keyword>
<dbReference type="GO" id="GO:0005829">
    <property type="term" value="C:cytosol"/>
    <property type="evidence" value="ECO:0007669"/>
    <property type="project" value="TreeGrafter"/>
</dbReference>
<dbReference type="Pfam" id="PF09759">
    <property type="entry name" value="Atx10homo_assoc"/>
    <property type="match status" value="1"/>
</dbReference>
<keyword evidence="2" id="KW-0131">Cell cycle</keyword>
<protein>
    <recommendedName>
        <fullName evidence="3">Ataxin-10 domain-containing protein</fullName>
    </recommendedName>
</protein>
<dbReference type="OrthoDB" id="379794at2759"/>
<evidence type="ECO:0000256" key="2">
    <source>
        <dbReference type="ARBA" id="ARBA00023306"/>
    </source>
</evidence>
<gene>
    <name evidence="4" type="ORF">GPECTOR_114g303</name>
</gene>
<evidence type="ECO:0000256" key="1">
    <source>
        <dbReference type="ARBA" id="ARBA00022618"/>
    </source>
</evidence>